<reference evidence="2" key="1">
    <citation type="journal article" date="2022" name="bioRxiv">
        <title>Sequencing and chromosome-scale assembly of the giantPleurodeles waltlgenome.</title>
        <authorList>
            <person name="Brown T."/>
            <person name="Elewa A."/>
            <person name="Iarovenko S."/>
            <person name="Subramanian E."/>
            <person name="Araus A.J."/>
            <person name="Petzold A."/>
            <person name="Susuki M."/>
            <person name="Suzuki K.-i.T."/>
            <person name="Hayashi T."/>
            <person name="Toyoda A."/>
            <person name="Oliveira C."/>
            <person name="Osipova E."/>
            <person name="Leigh N.D."/>
            <person name="Simon A."/>
            <person name="Yun M.H."/>
        </authorList>
    </citation>
    <scope>NUCLEOTIDE SEQUENCE</scope>
    <source>
        <strain evidence="2">20211129_DDA</strain>
        <tissue evidence="2">Liver</tissue>
    </source>
</reference>
<organism evidence="2 3">
    <name type="scientific">Pleurodeles waltl</name>
    <name type="common">Iberian ribbed newt</name>
    <dbReference type="NCBI Taxonomy" id="8319"/>
    <lineage>
        <taxon>Eukaryota</taxon>
        <taxon>Metazoa</taxon>
        <taxon>Chordata</taxon>
        <taxon>Craniata</taxon>
        <taxon>Vertebrata</taxon>
        <taxon>Euteleostomi</taxon>
        <taxon>Amphibia</taxon>
        <taxon>Batrachia</taxon>
        <taxon>Caudata</taxon>
        <taxon>Salamandroidea</taxon>
        <taxon>Salamandridae</taxon>
        <taxon>Pleurodelinae</taxon>
        <taxon>Pleurodeles</taxon>
    </lineage>
</organism>
<proteinExistence type="predicted"/>
<accession>A0AAV7NQF4</accession>
<name>A0AAV7NQF4_PLEWA</name>
<keyword evidence="3" id="KW-1185">Reference proteome</keyword>
<dbReference type="Proteomes" id="UP001066276">
    <property type="component" value="Chromosome 8"/>
</dbReference>
<comment type="caution">
    <text evidence="2">The sequence shown here is derived from an EMBL/GenBank/DDBJ whole genome shotgun (WGS) entry which is preliminary data.</text>
</comment>
<sequence>MSWLSAREAEARQHSPPKPTGSSVTLWGRRSSRHRLHSGPDGPASQRPVRAPPPGRGSLSLSRPRITVTQQAADPRGLGLSPPPAASKGRHPGVLRPGVPQQRRALTSWVPAALEPPLMAR</sequence>
<evidence type="ECO:0000313" key="3">
    <source>
        <dbReference type="Proteomes" id="UP001066276"/>
    </source>
</evidence>
<evidence type="ECO:0000256" key="1">
    <source>
        <dbReference type="SAM" id="MobiDB-lite"/>
    </source>
</evidence>
<dbReference type="EMBL" id="JANPWB010000012">
    <property type="protein sequence ID" value="KAJ1117175.1"/>
    <property type="molecule type" value="Genomic_DNA"/>
</dbReference>
<evidence type="ECO:0000313" key="2">
    <source>
        <dbReference type="EMBL" id="KAJ1117175.1"/>
    </source>
</evidence>
<dbReference type="AlphaFoldDB" id="A0AAV7NQF4"/>
<protein>
    <submittedName>
        <fullName evidence="2">Uncharacterized protein</fullName>
    </submittedName>
</protein>
<feature type="region of interest" description="Disordered" evidence="1">
    <location>
        <begin position="1"/>
        <end position="108"/>
    </location>
</feature>
<gene>
    <name evidence="2" type="ORF">NDU88_005375</name>
</gene>